<dbReference type="Proteomes" id="UP000240508">
    <property type="component" value="Segment"/>
</dbReference>
<dbReference type="KEGG" id="vg:54984410"/>
<reference evidence="2 3" key="1">
    <citation type="submission" date="2016-10" db="EMBL/GenBank/DDBJ databases">
        <title>Properties of three new Bordetella phage species from family Siphoviridae.</title>
        <authorList>
            <person name="Knezevic P."/>
            <person name="Petrovic Fabijan A."/>
            <person name="Doffkay Z."/>
            <person name="Rakhely G."/>
        </authorList>
    </citation>
    <scope>NUCLEOTIDE SEQUENCE [LARGE SCALE GENOMIC DNA]</scope>
</reference>
<organism evidence="2 3">
    <name type="scientific">Bordetella phage MW2</name>
    <dbReference type="NCBI Taxonomy" id="1916126"/>
    <lineage>
        <taxon>Viruses</taxon>
        <taxon>Duplodnaviria</taxon>
        <taxon>Heunggongvirae</taxon>
        <taxon>Uroviricota</taxon>
        <taxon>Caudoviricetes</taxon>
        <taxon>Mesyanzhinovviridae</taxon>
        <taxon>Rabinowitzvirinae</taxon>
        <taxon>Vojvodinavirus</taxon>
        <taxon>Vojvodinavirus MW2</taxon>
        <taxon>Bordetella virus MW2</taxon>
    </lineage>
</organism>
<feature type="transmembrane region" description="Helical" evidence="1">
    <location>
        <begin position="49"/>
        <end position="68"/>
    </location>
</feature>
<accession>A0A2D0W966</accession>
<dbReference type="GeneID" id="54984410"/>
<evidence type="ECO:0000313" key="3">
    <source>
        <dbReference type="Proteomes" id="UP000240508"/>
    </source>
</evidence>
<proteinExistence type="predicted"/>
<keyword evidence="3" id="KW-1185">Reference proteome</keyword>
<evidence type="ECO:0000256" key="1">
    <source>
        <dbReference type="SAM" id="Phobius"/>
    </source>
</evidence>
<keyword evidence="1" id="KW-0812">Transmembrane</keyword>
<feature type="transmembrane region" description="Helical" evidence="1">
    <location>
        <begin position="20"/>
        <end position="43"/>
    </location>
</feature>
<evidence type="ECO:0000313" key="2">
    <source>
        <dbReference type="EMBL" id="APL99202.1"/>
    </source>
</evidence>
<protein>
    <submittedName>
        <fullName evidence="2">Holin</fullName>
    </submittedName>
</protein>
<dbReference type="EMBL" id="KY000218">
    <property type="protein sequence ID" value="APL99202.1"/>
    <property type="molecule type" value="Genomic_DNA"/>
</dbReference>
<keyword evidence="1" id="KW-0472">Membrane</keyword>
<keyword evidence="1" id="KW-1133">Transmembrane helix</keyword>
<name>A0A2D0W966_9CAUD</name>
<dbReference type="RefSeq" id="YP_009794158.1">
    <property type="nucleotide sequence ID" value="NC_047879.1"/>
</dbReference>
<sequence length="115" mass="12681">MKDLINRFRSRLAKRLAPFLDLTAWVLVLVSLVPLLLIDVAMVVTLIQWTAFGFALAGITVIITRVVFPQVDLSDWLREAREGPREGRTAAALIVLAVALVVCAIFLGLVLWAKA</sequence>
<feature type="transmembrane region" description="Helical" evidence="1">
    <location>
        <begin position="89"/>
        <end position="113"/>
    </location>
</feature>